<evidence type="ECO:0000313" key="6">
    <source>
        <dbReference type="Proteomes" id="UP000653674"/>
    </source>
</evidence>
<evidence type="ECO:0000256" key="3">
    <source>
        <dbReference type="ARBA" id="ARBA00022840"/>
    </source>
</evidence>
<dbReference type="AlphaFoldDB" id="A0A8J3PMZ9"/>
<dbReference type="PANTHER" id="PTHR34698:SF2">
    <property type="entry name" value="5-OXOPROLINASE SUBUNIT B"/>
    <property type="match status" value="1"/>
</dbReference>
<evidence type="ECO:0000256" key="2">
    <source>
        <dbReference type="ARBA" id="ARBA00022801"/>
    </source>
</evidence>
<sequence length="192" mass="19935">MLVELAGTDEVMGLYRALSAAPPAGVVDLVPAARTLLVMFDPARTGVDSLARVVEGADPAAGAEAPAATVELPVSYDGPDLDAVADLTGLSPAEVVRRHTGAEYTVAFCGFAPGFAYLTGGDPALRVPRRDSPRTEVPAGAVGLAGEFTGVYPRPLPGGWQLIGRTAETLWDVDRDQPALLVPGTRVRFVAQ</sequence>
<accession>A0A8J3PMZ9</accession>
<dbReference type="SUPFAM" id="SSF50891">
    <property type="entry name" value="Cyclophilin-like"/>
    <property type="match status" value="1"/>
</dbReference>
<dbReference type="EMBL" id="BONU01000031">
    <property type="protein sequence ID" value="GIG75422.1"/>
    <property type="molecule type" value="Genomic_DNA"/>
</dbReference>
<keyword evidence="6" id="KW-1185">Reference proteome</keyword>
<feature type="domain" description="Carboxyltransferase" evidence="4">
    <location>
        <begin position="1"/>
        <end position="181"/>
    </location>
</feature>
<dbReference type="GO" id="GO:0016787">
    <property type="term" value="F:hydrolase activity"/>
    <property type="evidence" value="ECO:0007669"/>
    <property type="project" value="UniProtKB-KW"/>
</dbReference>
<protein>
    <submittedName>
        <fullName evidence="5">Allophanate hydrolase</fullName>
    </submittedName>
</protein>
<dbReference type="InterPro" id="IPR010016">
    <property type="entry name" value="PxpB"/>
</dbReference>
<dbReference type="SUPFAM" id="SSF160467">
    <property type="entry name" value="PH0987 N-terminal domain-like"/>
    <property type="match status" value="1"/>
</dbReference>
<keyword evidence="3" id="KW-0067">ATP-binding</keyword>
<evidence type="ECO:0000313" key="5">
    <source>
        <dbReference type="EMBL" id="GIG75422.1"/>
    </source>
</evidence>
<keyword evidence="1" id="KW-0547">Nucleotide-binding</keyword>
<evidence type="ECO:0000256" key="1">
    <source>
        <dbReference type="ARBA" id="ARBA00022741"/>
    </source>
</evidence>
<dbReference type="Gene3D" id="2.40.100.10">
    <property type="entry name" value="Cyclophilin-like"/>
    <property type="match status" value="1"/>
</dbReference>
<dbReference type="InterPro" id="IPR003833">
    <property type="entry name" value="CT_C_D"/>
</dbReference>
<dbReference type="PANTHER" id="PTHR34698">
    <property type="entry name" value="5-OXOPROLINASE SUBUNIT B"/>
    <property type="match status" value="1"/>
</dbReference>
<gene>
    <name evidence="5" type="ORF">Pfl04_38260</name>
</gene>
<dbReference type="SMART" id="SM00796">
    <property type="entry name" value="AHS1"/>
    <property type="match status" value="1"/>
</dbReference>
<dbReference type="Proteomes" id="UP000653674">
    <property type="component" value="Unassembled WGS sequence"/>
</dbReference>
<dbReference type="Pfam" id="PF02682">
    <property type="entry name" value="CT_C_D"/>
    <property type="match status" value="1"/>
</dbReference>
<dbReference type="NCBIfam" id="TIGR00370">
    <property type="entry name" value="5-oxoprolinase subunit PxpB"/>
    <property type="match status" value="1"/>
</dbReference>
<evidence type="ECO:0000259" key="4">
    <source>
        <dbReference type="SMART" id="SM00796"/>
    </source>
</evidence>
<keyword evidence="2 5" id="KW-0378">Hydrolase</keyword>
<dbReference type="GO" id="GO:0005524">
    <property type="term" value="F:ATP binding"/>
    <property type="evidence" value="ECO:0007669"/>
    <property type="project" value="UniProtKB-KW"/>
</dbReference>
<organism evidence="5 6">
    <name type="scientific">Planosporangium flavigriseum</name>
    <dbReference type="NCBI Taxonomy" id="373681"/>
    <lineage>
        <taxon>Bacteria</taxon>
        <taxon>Bacillati</taxon>
        <taxon>Actinomycetota</taxon>
        <taxon>Actinomycetes</taxon>
        <taxon>Micromonosporales</taxon>
        <taxon>Micromonosporaceae</taxon>
        <taxon>Planosporangium</taxon>
    </lineage>
</organism>
<proteinExistence type="predicted"/>
<name>A0A8J3PMZ9_9ACTN</name>
<reference evidence="5" key="1">
    <citation type="submission" date="2021-01" db="EMBL/GenBank/DDBJ databases">
        <title>Whole genome shotgun sequence of Planosporangium flavigriseum NBRC 105377.</title>
        <authorList>
            <person name="Komaki H."/>
            <person name="Tamura T."/>
        </authorList>
    </citation>
    <scope>NUCLEOTIDE SEQUENCE</scope>
    <source>
        <strain evidence="5">NBRC 105377</strain>
    </source>
</reference>
<dbReference type="InterPro" id="IPR029000">
    <property type="entry name" value="Cyclophilin-like_dom_sf"/>
</dbReference>
<comment type="caution">
    <text evidence="5">The sequence shown here is derived from an EMBL/GenBank/DDBJ whole genome shotgun (WGS) entry which is preliminary data.</text>
</comment>
<dbReference type="Gene3D" id="3.30.1360.40">
    <property type="match status" value="1"/>
</dbReference>